<feature type="binding site" evidence="9">
    <location>
        <position position="127"/>
    </location>
    <ligand>
        <name>substrate</name>
    </ligand>
</feature>
<name>A0A6S6SZB4_9BACT</name>
<keyword evidence="5 7" id="KW-0119">Carbohydrate metabolism</keyword>
<evidence type="ECO:0000256" key="1">
    <source>
        <dbReference type="ARBA" id="ARBA00004496"/>
    </source>
</evidence>
<dbReference type="EC" id="3.1.3.-" evidence="7"/>
<feature type="binding site" evidence="9">
    <location>
        <begin position="16"/>
        <end position="19"/>
    </location>
    <ligand>
        <name>substrate</name>
    </ligand>
</feature>
<feature type="binding site" evidence="11">
    <location>
        <position position="10"/>
    </location>
    <ligand>
        <name>Mg(2+)</name>
        <dbReference type="ChEBI" id="CHEBI:18420"/>
    </ligand>
</feature>
<dbReference type="PANTHER" id="PTHR42891">
    <property type="entry name" value="D-GLYCERO-BETA-D-MANNO-HEPTOSE-1,7-BISPHOSPHATE 7-PHOSPHATASE"/>
    <property type="match status" value="1"/>
</dbReference>
<dbReference type="PIRSF" id="PIRSF004682">
    <property type="entry name" value="GmhB"/>
    <property type="match status" value="1"/>
</dbReference>
<comment type="subcellular location">
    <subcellularLocation>
        <location evidence="1 7">Cytoplasm</location>
    </subcellularLocation>
</comment>
<feature type="binding site" evidence="11">
    <location>
        <position position="127"/>
    </location>
    <ligand>
        <name>Mg(2+)</name>
        <dbReference type="ChEBI" id="CHEBI:18420"/>
    </ligand>
</feature>
<evidence type="ECO:0000256" key="11">
    <source>
        <dbReference type="PIRSR" id="PIRSR004682-4"/>
    </source>
</evidence>
<organism evidence="12">
    <name type="scientific">uncultured Sulfurovum sp</name>
    <dbReference type="NCBI Taxonomy" id="269237"/>
    <lineage>
        <taxon>Bacteria</taxon>
        <taxon>Pseudomonadati</taxon>
        <taxon>Campylobacterota</taxon>
        <taxon>Epsilonproteobacteria</taxon>
        <taxon>Campylobacterales</taxon>
        <taxon>Sulfurovaceae</taxon>
        <taxon>Sulfurovum</taxon>
        <taxon>environmental samples</taxon>
    </lineage>
</organism>
<feature type="binding site" evidence="11">
    <location>
        <position position="126"/>
    </location>
    <ligand>
        <name>Mg(2+)</name>
        <dbReference type="ChEBI" id="CHEBI:18420"/>
    </ligand>
</feature>
<reference evidence="12" key="1">
    <citation type="submission" date="2020-01" db="EMBL/GenBank/DDBJ databases">
        <authorList>
            <person name="Meier V. D."/>
            <person name="Meier V D."/>
        </authorList>
    </citation>
    <scope>NUCLEOTIDE SEQUENCE</scope>
    <source>
        <strain evidence="12">HLG_WM_MAG_06</strain>
    </source>
</reference>
<feature type="site" description="Stabilizes the phosphoryl group" evidence="10">
    <location>
        <position position="50"/>
    </location>
</feature>
<keyword evidence="11" id="KW-0460">Magnesium</keyword>
<sequence length="175" mass="20312">MQKALFLDRDGIINIDHGYIYQIEKFEFTEGLFDLLRLFIEKDYLLFVVTNQSGIGRGYYTEDDFQTLTNWMLKALKKEGIKISSVHYCKHAPEEYCSCRKPQTGMVDEILFKHKLDLDNSWLIGDKQSDIDLAQNAKISNSIAIGKRVISNSTLSFETILECKLFLEENQVKIR</sequence>
<evidence type="ECO:0000256" key="2">
    <source>
        <dbReference type="ARBA" id="ARBA00022490"/>
    </source>
</evidence>
<evidence type="ECO:0000256" key="7">
    <source>
        <dbReference type="PIRNR" id="PIRNR004682"/>
    </source>
</evidence>
<keyword evidence="4 7" id="KW-0378">Hydrolase</keyword>
<dbReference type="Pfam" id="PF13242">
    <property type="entry name" value="Hydrolase_like"/>
    <property type="match status" value="1"/>
</dbReference>
<dbReference type="NCBIfam" id="TIGR01656">
    <property type="entry name" value="Histidinol-ppas"/>
    <property type="match status" value="1"/>
</dbReference>
<comment type="similarity">
    <text evidence="7">Belongs to the gmhB family.</text>
</comment>
<accession>A0A6S6SZB4</accession>
<dbReference type="GO" id="GO:0005975">
    <property type="term" value="P:carbohydrate metabolic process"/>
    <property type="evidence" value="ECO:0007669"/>
    <property type="project" value="InterPro"/>
</dbReference>
<feature type="site" description="Stabilizes the phosphoryl group" evidence="10">
    <location>
        <position position="101"/>
    </location>
</feature>
<evidence type="ECO:0000256" key="5">
    <source>
        <dbReference type="ARBA" id="ARBA00023277"/>
    </source>
</evidence>
<protein>
    <recommendedName>
        <fullName evidence="6 7">D,D-heptose 1,7-bisphosphate phosphatase</fullName>
        <ecNumber evidence="7">3.1.3.-</ecNumber>
    </recommendedName>
</protein>
<dbReference type="InterPro" id="IPR023214">
    <property type="entry name" value="HAD_sf"/>
</dbReference>
<feature type="binding site" evidence="11">
    <location>
        <position position="97"/>
    </location>
    <ligand>
        <name>Zn(2+)</name>
        <dbReference type="ChEBI" id="CHEBI:29105"/>
    </ligand>
</feature>
<comment type="cofactor">
    <cofactor evidence="11">
        <name>Zn(2+)</name>
        <dbReference type="ChEBI" id="CHEBI:29105"/>
    </cofactor>
</comment>
<gene>
    <name evidence="12" type="ORF">HELGO_WM5298</name>
</gene>
<evidence type="ECO:0000256" key="4">
    <source>
        <dbReference type="ARBA" id="ARBA00022801"/>
    </source>
</evidence>
<evidence type="ECO:0000256" key="9">
    <source>
        <dbReference type="PIRSR" id="PIRSR004682-2"/>
    </source>
</evidence>
<feature type="binding site" evidence="11">
    <location>
        <position position="91"/>
    </location>
    <ligand>
        <name>Zn(2+)</name>
        <dbReference type="ChEBI" id="CHEBI:29105"/>
    </ligand>
</feature>
<comment type="cofactor">
    <cofactor evidence="11">
        <name>Mg(2+)</name>
        <dbReference type="ChEBI" id="CHEBI:18420"/>
    </cofactor>
</comment>
<keyword evidence="2 7" id="KW-0963">Cytoplasm</keyword>
<evidence type="ECO:0000256" key="10">
    <source>
        <dbReference type="PIRSR" id="PIRSR004682-3"/>
    </source>
</evidence>
<feature type="active site" description="Nucleophile" evidence="8">
    <location>
        <position position="8"/>
    </location>
</feature>
<keyword evidence="11" id="KW-0862">Zinc</keyword>
<feature type="binding site" evidence="11">
    <location>
        <position position="99"/>
    </location>
    <ligand>
        <name>Zn(2+)</name>
        <dbReference type="ChEBI" id="CHEBI:29105"/>
    </ligand>
</feature>
<dbReference type="InterPro" id="IPR004446">
    <property type="entry name" value="Heptose_bisP_phosphatase"/>
</dbReference>
<dbReference type="GO" id="GO:0016791">
    <property type="term" value="F:phosphatase activity"/>
    <property type="evidence" value="ECO:0007669"/>
    <property type="project" value="InterPro"/>
</dbReference>
<dbReference type="PANTHER" id="PTHR42891:SF1">
    <property type="entry name" value="D-GLYCERO-BETA-D-MANNO-HEPTOSE-1,7-BISPHOSPHATE 7-PHOSPHATASE"/>
    <property type="match status" value="1"/>
</dbReference>
<feature type="binding site" evidence="11">
    <location>
        <position position="89"/>
    </location>
    <ligand>
        <name>Zn(2+)</name>
        <dbReference type="ChEBI" id="CHEBI:29105"/>
    </ligand>
</feature>
<feature type="active site" description="Proton donor" evidence="8">
    <location>
        <position position="10"/>
    </location>
</feature>
<evidence type="ECO:0000256" key="6">
    <source>
        <dbReference type="ARBA" id="ARBA00031828"/>
    </source>
</evidence>
<feature type="binding site" evidence="9">
    <location>
        <begin position="100"/>
        <end position="101"/>
    </location>
    <ligand>
        <name>substrate</name>
    </ligand>
</feature>
<dbReference type="GO" id="GO:0046872">
    <property type="term" value="F:metal ion binding"/>
    <property type="evidence" value="ECO:0007669"/>
    <property type="project" value="UniProtKB-KW"/>
</dbReference>
<dbReference type="CDD" id="cd07503">
    <property type="entry name" value="HAD_HisB-N"/>
    <property type="match status" value="1"/>
</dbReference>
<proteinExistence type="inferred from homology"/>
<dbReference type="InterPro" id="IPR006549">
    <property type="entry name" value="HAD-SF_hydro_IIIA"/>
</dbReference>
<feature type="binding site" evidence="9">
    <location>
        <begin position="8"/>
        <end position="10"/>
    </location>
    <ligand>
        <name>substrate</name>
    </ligand>
</feature>
<evidence type="ECO:0000256" key="8">
    <source>
        <dbReference type="PIRSR" id="PIRSR004682-1"/>
    </source>
</evidence>
<keyword evidence="3 11" id="KW-0479">Metal-binding</keyword>
<dbReference type="AlphaFoldDB" id="A0A6S6SZB4"/>
<dbReference type="Gene3D" id="3.40.50.1000">
    <property type="entry name" value="HAD superfamily/HAD-like"/>
    <property type="match status" value="1"/>
</dbReference>
<dbReference type="NCBIfam" id="TIGR00213">
    <property type="entry name" value="GmhB_yaeD"/>
    <property type="match status" value="1"/>
</dbReference>
<dbReference type="InterPro" id="IPR006543">
    <property type="entry name" value="Histidinol-phos"/>
</dbReference>
<dbReference type="EMBL" id="CACVAP010000061">
    <property type="protein sequence ID" value="CAA6811424.1"/>
    <property type="molecule type" value="Genomic_DNA"/>
</dbReference>
<evidence type="ECO:0000256" key="3">
    <source>
        <dbReference type="ARBA" id="ARBA00022723"/>
    </source>
</evidence>
<dbReference type="NCBIfam" id="TIGR01662">
    <property type="entry name" value="HAD-SF-IIIA"/>
    <property type="match status" value="1"/>
</dbReference>
<feature type="binding site" evidence="11">
    <location>
        <position position="8"/>
    </location>
    <ligand>
        <name>Mg(2+)</name>
        <dbReference type="ChEBI" id="CHEBI:18420"/>
    </ligand>
</feature>
<feature type="site" description="Contributes to substrate recognition" evidence="10">
    <location>
        <position position="100"/>
    </location>
</feature>
<dbReference type="SUPFAM" id="SSF56784">
    <property type="entry name" value="HAD-like"/>
    <property type="match status" value="1"/>
</dbReference>
<feature type="binding site" evidence="9">
    <location>
        <begin position="50"/>
        <end position="53"/>
    </location>
    <ligand>
        <name>substrate</name>
    </ligand>
</feature>
<evidence type="ECO:0000313" key="12">
    <source>
        <dbReference type="EMBL" id="CAA6811424.1"/>
    </source>
</evidence>
<dbReference type="InterPro" id="IPR036412">
    <property type="entry name" value="HAD-like_sf"/>
</dbReference>
<dbReference type="GO" id="GO:0005737">
    <property type="term" value="C:cytoplasm"/>
    <property type="evidence" value="ECO:0007669"/>
    <property type="project" value="UniProtKB-SubCell"/>
</dbReference>